<accession>A0A9E2BGL1</accession>
<evidence type="ECO:0000256" key="7">
    <source>
        <dbReference type="ARBA" id="ARBA00023010"/>
    </source>
</evidence>
<evidence type="ECO:0000256" key="1">
    <source>
        <dbReference type="ARBA" id="ARBA00004141"/>
    </source>
</evidence>
<dbReference type="GO" id="GO:0005886">
    <property type="term" value="C:plasma membrane"/>
    <property type="evidence" value="ECO:0007669"/>
    <property type="project" value="UniProtKB-SubCell"/>
</dbReference>
<evidence type="ECO:0000256" key="2">
    <source>
        <dbReference type="ARBA" id="ARBA00008445"/>
    </source>
</evidence>
<name>A0A9E2BGL1_PSYF1</name>
<keyword evidence="7 9" id="KW-0811">Translocation</keyword>
<comment type="subcellular location">
    <subcellularLocation>
        <location evidence="9">Cell membrane</location>
        <topology evidence="9">Multi-pass membrane protein</topology>
    </subcellularLocation>
    <subcellularLocation>
        <location evidence="1">Membrane</location>
        <topology evidence="1">Multi-pass membrane protein</topology>
    </subcellularLocation>
</comment>
<comment type="similarity">
    <text evidence="2 9">Belongs to the SecG family.</text>
</comment>
<evidence type="ECO:0000256" key="8">
    <source>
        <dbReference type="ARBA" id="ARBA00023136"/>
    </source>
</evidence>
<dbReference type="AlphaFoldDB" id="A0A9E2BGL1"/>
<keyword evidence="8 9" id="KW-0472">Membrane</keyword>
<evidence type="ECO:0000256" key="5">
    <source>
        <dbReference type="ARBA" id="ARBA00022927"/>
    </source>
</evidence>
<dbReference type="NCBIfam" id="TIGR00810">
    <property type="entry name" value="secG"/>
    <property type="match status" value="1"/>
</dbReference>
<evidence type="ECO:0000256" key="9">
    <source>
        <dbReference type="RuleBase" id="RU365087"/>
    </source>
</evidence>
<keyword evidence="6 9" id="KW-1133">Transmembrane helix</keyword>
<dbReference type="EMBL" id="QLTW01000001">
    <property type="protein sequence ID" value="MBT9144171.1"/>
    <property type="molecule type" value="Genomic_DNA"/>
</dbReference>
<protein>
    <recommendedName>
        <fullName evidence="9">Protein-export membrane protein SecG</fullName>
    </recommendedName>
</protein>
<evidence type="ECO:0000256" key="4">
    <source>
        <dbReference type="ARBA" id="ARBA00022692"/>
    </source>
</evidence>
<feature type="transmembrane region" description="Helical" evidence="9">
    <location>
        <begin position="6"/>
        <end position="28"/>
    </location>
</feature>
<evidence type="ECO:0000313" key="10">
    <source>
        <dbReference type="EMBL" id="MBT9144171.1"/>
    </source>
</evidence>
<organism evidence="10 11">
    <name type="scientific">Psychracetigena formicireducens</name>
    <dbReference type="NCBI Taxonomy" id="2986056"/>
    <lineage>
        <taxon>Bacteria</taxon>
        <taxon>Bacillati</taxon>
        <taxon>Candidatus Lithacetigenota</taxon>
        <taxon>Candidatus Psychracetigena</taxon>
    </lineage>
</organism>
<keyword evidence="9" id="KW-1003">Cell membrane</keyword>
<comment type="function">
    <text evidence="9">Involved in protein export. Participates in an early event of protein translocation.</text>
</comment>
<dbReference type="Proteomes" id="UP000811545">
    <property type="component" value="Unassembled WGS sequence"/>
</dbReference>
<evidence type="ECO:0000313" key="11">
    <source>
        <dbReference type="Proteomes" id="UP000811545"/>
    </source>
</evidence>
<proteinExistence type="inferred from homology"/>
<comment type="caution">
    <text evidence="10">The sequence shown here is derived from an EMBL/GenBank/DDBJ whole genome shotgun (WGS) entry which is preliminary data.</text>
</comment>
<keyword evidence="4 9" id="KW-0812">Transmembrane</keyword>
<dbReference type="Pfam" id="PF03840">
    <property type="entry name" value="SecG"/>
    <property type="match status" value="1"/>
</dbReference>
<sequence length="79" mass="8630">MLGNNIFITIIYVLYFVVGIALTLMVTLQPPRGEGLGAIGGSAQMFKAKDPVRRLMDRVIMSLGAFMVVLTIFLVVITL</sequence>
<gene>
    <name evidence="10" type="ORF">DDT42_00003</name>
</gene>
<keyword evidence="5 9" id="KW-0653">Protein transport</keyword>
<evidence type="ECO:0000256" key="6">
    <source>
        <dbReference type="ARBA" id="ARBA00022989"/>
    </source>
</evidence>
<reference evidence="10 11" key="1">
    <citation type="journal article" date="2021" name="bioRxiv">
        <title>Unique metabolic strategies in Hadean analogues reveal hints for primordial physiology.</title>
        <authorList>
            <person name="Nobu M.K."/>
            <person name="Nakai R."/>
            <person name="Tamazawa S."/>
            <person name="Mori H."/>
            <person name="Toyoda A."/>
            <person name="Ijiri A."/>
            <person name="Suzuki S."/>
            <person name="Kurokawa K."/>
            <person name="Kamagata Y."/>
            <person name="Tamaki H."/>
        </authorList>
    </citation>
    <scope>NUCLEOTIDE SEQUENCE [LARGE SCALE GENOMIC DNA]</scope>
    <source>
        <strain evidence="10">BS525</strain>
    </source>
</reference>
<feature type="transmembrane region" description="Helical" evidence="9">
    <location>
        <begin position="59"/>
        <end position="77"/>
    </location>
</feature>
<evidence type="ECO:0000256" key="3">
    <source>
        <dbReference type="ARBA" id="ARBA00022448"/>
    </source>
</evidence>
<keyword evidence="3 9" id="KW-0813">Transport</keyword>
<dbReference type="GO" id="GO:0009306">
    <property type="term" value="P:protein secretion"/>
    <property type="evidence" value="ECO:0007669"/>
    <property type="project" value="UniProtKB-UniRule"/>
</dbReference>
<dbReference type="InterPro" id="IPR004692">
    <property type="entry name" value="SecG"/>
</dbReference>
<dbReference type="GO" id="GO:0015450">
    <property type="term" value="F:protein-transporting ATPase activity"/>
    <property type="evidence" value="ECO:0007669"/>
    <property type="project" value="UniProtKB-UniRule"/>
</dbReference>